<dbReference type="PANTHER" id="PTHR34384">
    <property type="entry name" value="L-2,3-DIAMINOPROPANOATE--CITRATE LIGASE"/>
    <property type="match status" value="1"/>
</dbReference>
<protein>
    <submittedName>
        <fullName evidence="4">IucA/IucC family siderophore biosynthesis protein</fullName>
    </submittedName>
</protein>
<evidence type="ECO:0000313" key="4">
    <source>
        <dbReference type="EMBL" id="MCH4295456.1"/>
    </source>
</evidence>
<dbReference type="EMBL" id="JAKUDL010000005">
    <property type="protein sequence ID" value="MCH4295456.1"/>
    <property type="molecule type" value="Genomic_DNA"/>
</dbReference>
<dbReference type="GO" id="GO:0019290">
    <property type="term" value="P:siderophore biosynthetic process"/>
    <property type="evidence" value="ECO:0007669"/>
    <property type="project" value="InterPro"/>
</dbReference>
<dbReference type="PANTHER" id="PTHR34384:SF6">
    <property type="entry name" value="STAPHYLOFERRIN B SYNTHASE"/>
    <property type="match status" value="1"/>
</dbReference>
<dbReference type="Gene3D" id="1.10.510.40">
    <property type="match status" value="1"/>
</dbReference>
<dbReference type="AlphaFoldDB" id="A0AAJ1BIV9"/>
<evidence type="ECO:0000259" key="2">
    <source>
        <dbReference type="Pfam" id="PF04183"/>
    </source>
</evidence>
<dbReference type="InterPro" id="IPR022770">
    <property type="entry name" value="IucA/IucC-like_C"/>
</dbReference>
<evidence type="ECO:0000259" key="3">
    <source>
        <dbReference type="Pfam" id="PF06276"/>
    </source>
</evidence>
<feature type="domain" description="Aerobactin siderophore biosynthesis IucA/IucC N-terminal" evidence="2">
    <location>
        <begin position="145"/>
        <end position="395"/>
    </location>
</feature>
<dbReference type="RefSeq" id="WP_240591665.1">
    <property type="nucleotide sequence ID" value="NZ_JAKUDL010000005.1"/>
</dbReference>
<evidence type="ECO:0000256" key="1">
    <source>
        <dbReference type="ARBA" id="ARBA00004924"/>
    </source>
</evidence>
<feature type="domain" description="Aerobactin siderophore biosynthesis IucA/IucC-like C-terminal" evidence="3">
    <location>
        <begin position="417"/>
        <end position="573"/>
    </location>
</feature>
<dbReference type="Gene3D" id="6.10.250.3370">
    <property type="match status" value="1"/>
</dbReference>
<accession>A0AAJ1BIV9</accession>
<dbReference type="InterPro" id="IPR007310">
    <property type="entry name" value="Aerobactin_biosyn_IucA/IucC_N"/>
</dbReference>
<sequence length="603" mass="68602">MTISKTLPAISQCDHLSPEVWQKVNRLLVRKALAEFSHERLLTPEPLGDGEYRVLSDNGEICYRFKAQVLELEHWQIDADSIVKEQAGEQLPLDALGFMLEFKTALKLKDSVLPIYLDEISSTLYGSAFKHDREAPSALQLADADFQTLEGAMTEGHPCFVANNGRIGFGADDYLNYAPEVASPFALVWLAVHKSRAALSISRELEYQQLIQEELGEALYGQFRVRLTELGLDEADYWFMPAHPWQWQNKLSMAFAAEIATRKMVLLGSSEDEYLAQQSIRTMFNISSPQKRYVKTALSILNMGFMRGLSPYYMEATPAINDWVADLVHGDSELQARGFTILKEVAALGYRQPYYESAIKENNGFKKMFSALWRECPLDKLTRGERLMTMTALVHLDNEGNSLLAALIERSGVSAREWIDGYLEAFFAPILHCFYRHDMIFMPHGENLIMVLDGYRPARVLMKDIAEEVGILNPEVELPKIMQRVSTHIPDHMKTLCLFVDVFDGFFRHVAAVLHSHCGMTSQDFWQAVARCSHRYQQQHPELAPQFARYDLFADEFEHSCLNRLQMANNQHMLNLEDPASGLQMAGTIANPLAKWKRAEDCL</sequence>
<dbReference type="Pfam" id="PF06276">
    <property type="entry name" value="FhuF"/>
    <property type="match status" value="1"/>
</dbReference>
<dbReference type="Proteomes" id="UP001297581">
    <property type="component" value="Unassembled WGS sequence"/>
</dbReference>
<gene>
    <name evidence="4" type="ORF">MJ923_14205</name>
</gene>
<dbReference type="Pfam" id="PF04183">
    <property type="entry name" value="IucA_IucC"/>
    <property type="match status" value="1"/>
</dbReference>
<comment type="pathway">
    <text evidence="1">Siderophore biosynthesis.</text>
</comment>
<keyword evidence="5" id="KW-1185">Reference proteome</keyword>
<comment type="caution">
    <text evidence="4">The sequence shown here is derived from an EMBL/GenBank/DDBJ whole genome shotgun (WGS) entry which is preliminary data.</text>
</comment>
<reference evidence="4 5" key="1">
    <citation type="submission" date="2022-02" db="EMBL/GenBank/DDBJ databases">
        <title>The genome sequence of Shewanella sp. 3B26.</title>
        <authorList>
            <person name="Du J."/>
        </authorList>
    </citation>
    <scope>NUCLEOTIDE SEQUENCE [LARGE SCALE GENOMIC DNA]</scope>
    <source>
        <strain evidence="4 5">3B26</strain>
    </source>
</reference>
<organism evidence="4 5">
    <name type="scientific">Shewanella zhuhaiensis</name>
    <dbReference type="NCBI Taxonomy" id="2919576"/>
    <lineage>
        <taxon>Bacteria</taxon>
        <taxon>Pseudomonadati</taxon>
        <taxon>Pseudomonadota</taxon>
        <taxon>Gammaproteobacteria</taxon>
        <taxon>Alteromonadales</taxon>
        <taxon>Shewanellaceae</taxon>
        <taxon>Shewanella</taxon>
    </lineage>
</organism>
<evidence type="ECO:0000313" key="5">
    <source>
        <dbReference type="Proteomes" id="UP001297581"/>
    </source>
</evidence>
<proteinExistence type="predicted"/>
<name>A0AAJ1BIV9_9GAMM</name>
<dbReference type="InterPro" id="IPR037455">
    <property type="entry name" value="LucA/IucC-like"/>
</dbReference>
<dbReference type="GO" id="GO:0016881">
    <property type="term" value="F:acid-amino acid ligase activity"/>
    <property type="evidence" value="ECO:0007669"/>
    <property type="project" value="UniProtKB-ARBA"/>
</dbReference>
<dbReference type="Gene3D" id="3.30.310.280">
    <property type="match status" value="1"/>
</dbReference>